<dbReference type="Pfam" id="PF13632">
    <property type="entry name" value="Glyco_trans_2_3"/>
    <property type="match status" value="1"/>
</dbReference>
<gene>
    <name evidence="4" type="primary">mftF</name>
    <name evidence="4" type="ORF">IPN02_02085</name>
</gene>
<sequence>MADLRAPQWALAPGVRRVECGRVVIGGSPMTIMRLTEAGAAVLDRALGRAASPGGAPVASVAERALLARLERRGMLVATPVALSPDELGGLLGELTVVVPVRDDADGVAALLASASLAAGSNRLPMRTLIVDDASTDPQRLARVAERFGAEVIRCDRSGGPGAARTIGLAAVTTPWVAFLDADTTVATGWLATAGAHLRDDRVSTGSTGPRIALVAPRVTPGVSHGVDRLIRDRMVEGRRTARSPMAKLAAYERAHSPLDLGADGGTITAGTRLSYAPSAAWLVRVDAIRRLGGFDAGLRYGEDVDLIWRLVDAGWVARYDPRSRVKHRVRPTLAGWAEQRFRYGTSAAPLAVRHPGALSPVVVSPWSAAAWGLVVVGHPLAGLAVAAGSTGVLARRLDVADPAAEALRLAGRGTLLAGFQLARALIRPWWPVTVVAACRWRRGRVLAAAGLAASAIHGRSVVAIADDVAYSTGVWWGVAVEVRRRPSAVVAALGAVVPGFGGGPARSGDALVKRLRSALGRGERAVGDRGSDNNDDDTTSTGGSSADEPTGDGAQRLGLKKQRRSERPIASKPTEKKNDGGGSW</sequence>
<comment type="caution">
    <text evidence="4">The sequence shown here is derived from an EMBL/GenBank/DDBJ whole genome shotgun (WGS) entry which is preliminary data.</text>
</comment>
<dbReference type="Proteomes" id="UP000727993">
    <property type="component" value="Unassembled WGS sequence"/>
</dbReference>
<dbReference type="GO" id="GO:0016740">
    <property type="term" value="F:transferase activity"/>
    <property type="evidence" value="ECO:0007669"/>
    <property type="project" value="InterPro"/>
</dbReference>
<dbReference type="InterPro" id="IPR001173">
    <property type="entry name" value="Glyco_trans_2-like"/>
</dbReference>
<evidence type="ECO:0000256" key="1">
    <source>
        <dbReference type="SAM" id="MobiDB-lite"/>
    </source>
</evidence>
<protein>
    <submittedName>
        <fullName evidence="4">Mycofactocin biosynthesis glycosyltransferase MftF</fullName>
    </submittedName>
</protein>
<dbReference type="EMBL" id="JADJZA010000001">
    <property type="protein sequence ID" value="MBK9295668.1"/>
    <property type="molecule type" value="Genomic_DNA"/>
</dbReference>
<dbReference type="InterPro" id="IPR029044">
    <property type="entry name" value="Nucleotide-diphossugar_trans"/>
</dbReference>
<feature type="domain" description="Glycosyltransferase 2-like" evidence="3">
    <location>
        <begin position="283"/>
        <end position="349"/>
    </location>
</feature>
<feature type="region of interest" description="Disordered" evidence="1">
    <location>
        <begin position="523"/>
        <end position="585"/>
    </location>
</feature>
<dbReference type="AlphaFoldDB" id="A0A936N8P1"/>
<dbReference type="InterPro" id="IPR023981">
    <property type="entry name" value="MftF"/>
</dbReference>
<accession>A0A936N8P1</accession>
<reference evidence="4 5" key="1">
    <citation type="submission" date="2020-10" db="EMBL/GenBank/DDBJ databases">
        <title>Connecting structure to function with the recovery of over 1000 high-quality activated sludge metagenome-assembled genomes encoding full-length rRNA genes using long-read sequencing.</title>
        <authorList>
            <person name="Singleton C.M."/>
            <person name="Petriglieri F."/>
            <person name="Kristensen J.M."/>
            <person name="Kirkegaard R.H."/>
            <person name="Michaelsen T.Y."/>
            <person name="Andersen M.H."/>
            <person name="Karst S.M."/>
            <person name="Dueholm M.S."/>
            <person name="Nielsen P.H."/>
            <person name="Albertsen M."/>
        </authorList>
    </citation>
    <scope>NUCLEOTIDE SEQUENCE [LARGE SCALE GENOMIC DNA]</scope>
    <source>
        <strain evidence="4">Lyne_18-Q3-R50-59_MAXAC.006</strain>
    </source>
</reference>
<organism evidence="4 5">
    <name type="scientific">Candidatus Neomicrothrix subdominans</name>
    <dbReference type="NCBI Taxonomy" id="2954438"/>
    <lineage>
        <taxon>Bacteria</taxon>
        <taxon>Bacillati</taxon>
        <taxon>Actinomycetota</taxon>
        <taxon>Acidimicrobiia</taxon>
        <taxon>Acidimicrobiales</taxon>
        <taxon>Microthrixaceae</taxon>
        <taxon>Candidatus Neomicrothrix</taxon>
    </lineage>
</organism>
<dbReference type="SUPFAM" id="SSF53448">
    <property type="entry name" value="Nucleotide-diphospho-sugar transferases"/>
    <property type="match status" value="1"/>
</dbReference>
<dbReference type="Gene3D" id="3.90.550.10">
    <property type="entry name" value="Spore Coat Polysaccharide Biosynthesis Protein SpsA, Chain A"/>
    <property type="match status" value="1"/>
</dbReference>
<evidence type="ECO:0000313" key="5">
    <source>
        <dbReference type="Proteomes" id="UP000727993"/>
    </source>
</evidence>
<feature type="compositionally biased region" description="Basic and acidic residues" evidence="1">
    <location>
        <begin position="566"/>
        <end position="585"/>
    </location>
</feature>
<dbReference type="NCBIfam" id="TIGR03965">
    <property type="entry name" value="mycofact_glyco"/>
    <property type="match status" value="1"/>
</dbReference>
<feature type="domain" description="Glycosyltransferase 2-like" evidence="2">
    <location>
        <begin position="96"/>
        <end position="202"/>
    </location>
</feature>
<dbReference type="Pfam" id="PF00535">
    <property type="entry name" value="Glycos_transf_2"/>
    <property type="match status" value="1"/>
</dbReference>
<evidence type="ECO:0000259" key="3">
    <source>
        <dbReference type="Pfam" id="PF13632"/>
    </source>
</evidence>
<feature type="compositionally biased region" description="Basic and acidic residues" evidence="1">
    <location>
        <begin position="523"/>
        <end position="533"/>
    </location>
</feature>
<evidence type="ECO:0000259" key="2">
    <source>
        <dbReference type="Pfam" id="PF00535"/>
    </source>
</evidence>
<proteinExistence type="predicted"/>
<dbReference type="PANTHER" id="PTHR43646:SF6">
    <property type="entry name" value="PRE-MYCOFACTOCIN GLYCOSYLTRANSFERASE"/>
    <property type="match status" value="1"/>
</dbReference>
<evidence type="ECO:0000313" key="4">
    <source>
        <dbReference type="EMBL" id="MBK9295668.1"/>
    </source>
</evidence>
<name>A0A936N8P1_9ACTN</name>
<dbReference type="PANTHER" id="PTHR43646">
    <property type="entry name" value="GLYCOSYLTRANSFERASE"/>
    <property type="match status" value="1"/>
</dbReference>